<proteinExistence type="predicted"/>
<organism evidence="2">
    <name type="scientific">Homalodisca liturata</name>
    <dbReference type="NCBI Taxonomy" id="320908"/>
    <lineage>
        <taxon>Eukaryota</taxon>
        <taxon>Metazoa</taxon>
        <taxon>Ecdysozoa</taxon>
        <taxon>Arthropoda</taxon>
        <taxon>Hexapoda</taxon>
        <taxon>Insecta</taxon>
        <taxon>Pterygota</taxon>
        <taxon>Neoptera</taxon>
        <taxon>Paraneoptera</taxon>
        <taxon>Hemiptera</taxon>
        <taxon>Auchenorrhyncha</taxon>
        <taxon>Membracoidea</taxon>
        <taxon>Cicadellidae</taxon>
        <taxon>Cicadellinae</taxon>
        <taxon>Proconiini</taxon>
        <taxon>Homalodisca</taxon>
    </lineage>
</organism>
<sequence length="103" mass="11711">LRLRRSHSAESRSNKSSKILQFLRSTKSEDNTPSTSSGGRLMRLFSRDSTDDIPTSIPAPLLPLVPPKQHDKTLERRFWKQLRRRRTTHTDSVSPKSSSIPAS</sequence>
<evidence type="ECO:0000313" key="2">
    <source>
        <dbReference type="EMBL" id="JAT01133.1"/>
    </source>
</evidence>
<feature type="compositionally biased region" description="Polar residues" evidence="1">
    <location>
        <begin position="14"/>
        <end position="38"/>
    </location>
</feature>
<feature type="compositionally biased region" description="Low complexity" evidence="1">
    <location>
        <begin position="92"/>
        <end position="103"/>
    </location>
</feature>
<reference evidence="2" key="1">
    <citation type="submission" date="2015-11" db="EMBL/GenBank/DDBJ databases">
        <title>De novo transcriptome assembly of four potential Pierce s Disease insect vectors from Arizona vineyards.</title>
        <authorList>
            <person name="Tassone E.E."/>
        </authorList>
    </citation>
    <scope>NUCLEOTIDE SEQUENCE</scope>
</reference>
<name>A0A1B6JPV5_9HEMI</name>
<protein>
    <submittedName>
        <fullName evidence="2">Uncharacterized protein</fullName>
    </submittedName>
</protein>
<feature type="compositionally biased region" description="Basic and acidic residues" evidence="1">
    <location>
        <begin position="68"/>
        <end position="78"/>
    </location>
</feature>
<feature type="region of interest" description="Disordered" evidence="1">
    <location>
        <begin position="1"/>
        <end position="103"/>
    </location>
</feature>
<dbReference type="EMBL" id="GECU01006574">
    <property type="protein sequence ID" value="JAT01133.1"/>
    <property type="molecule type" value="Transcribed_RNA"/>
</dbReference>
<accession>A0A1B6JPV5</accession>
<gene>
    <name evidence="2" type="ORF">g.58724</name>
</gene>
<evidence type="ECO:0000256" key="1">
    <source>
        <dbReference type="SAM" id="MobiDB-lite"/>
    </source>
</evidence>
<dbReference type="AlphaFoldDB" id="A0A1B6JPV5"/>
<feature type="non-terminal residue" evidence="2">
    <location>
        <position position="1"/>
    </location>
</feature>